<comment type="caution">
    <text evidence="2">The sequence shown here is derived from an EMBL/GenBank/DDBJ whole genome shotgun (WGS) entry which is preliminary data.</text>
</comment>
<sequence>MDQGPTVEQYLRGKPPEVVALYDRFIELAEECGPFTYSVNRSAITIKGTRRGFAGVIPGDDHLRGYLDLTRAIEPDPRIQRSAAYESRLFVNYFRVTSLDEMDDTFAQWLAESYAVGRGDHLKGPKLR</sequence>
<gene>
    <name evidence="2" type="ORF">DY023_01410</name>
</gene>
<dbReference type="Proteomes" id="UP000262172">
    <property type="component" value="Unassembled WGS sequence"/>
</dbReference>
<protein>
    <recommendedName>
        <fullName evidence="1">DUF5655 domain-containing protein</fullName>
    </recommendedName>
</protein>
<proteinExistence type="predicted"/>
<accession>A0A371NXT0</accession>
<dbReference type="EMBL" id="QUAB01000012">
    <property type="protein sequence ID" value="REJ08202.1"/>
    <property type="molecule type" value="Genomic_DNA"/>
</dbReference>
<organism evidence="2 3">
    <name type="scientific">Microbacterium bovistercoris</name>
    <dbReference type="NCBI Taxonomy" id="2293570"/>
    <lineage>
        <taxon>Bacteria</taxon>
        <taxon>Bacillati</taxon>
        <taxon>Actinomycetota</taxon>
        <taxon>Actinomycetes</taxon>
        <taxon>Micrococcales</taxon>
        <taxon>Microbacteriaceae</taxon>
        <taxon>Microbacterium</taxon>
    </lineage>
</organism>
<dbReference type="OrthoDB" id="3530622at2"/>
<dbReference type="RefSeq" id="WP_116240561.1">
    <property type="nucleotide sequence ID" value="NZ_QUAB01000012.1"/>
</dbReference>
<dbReference type="InterPro" id="IPR043714">
    <property type="entry name" value="DUF5655"/>
</dbReference>
<name>A0A371NXT0_9MICO</name>
<reference evidence="2 3" key="1">
    <citation type="submission" date="2018-08" db="EMBL/GenBank/DDBJ databases">
        <title>Isolation, diversity and antifungal activity of Actinobacteria from cow dung.</title>
        <authorList>
            <person name="Ling L."/>
        </authorList>
    </citation>
    <scope>NUCLEOTIDE SEQUENCE [LARGE SCALE GENOMIC DNA]</scope>
    <source>
        <strain evidence="2 3">NEAU-LLE</strain>
    </source>
</reference>
<keyword evidence="3" id="KW-1185">Reference proteome</keyword>
<evidence type="ECO:0000259" key="1">
    <source>
        <dbReference type="Pfam" id="PF18899"/>
    </source>
</evidence>
<dbReference type="AlphaFoldDB" id="A0A371NXT0"/>
<dbReference type="Pfam" id="PF18899">
    <property type="entry name" value="DUF5655"/>
    <property type="match status" value="1"/>
</dbReference>
<evidence type="ECO:0000313" key="2">
    <source>
        <dbReference type="EMBL" id="REJ08202.1"/>
    </source>
</evidence>
<feature type="domain" description="DUF5655" evidence="1">
    <location>
        <begin position="7"/>
        <end position="115"/>
    </location>
</feature>
<evidence type="ECO:0000313" key="3">
    <source>
        <dbReference type="Proteomes" id="UP000262172"/>
    </source>
</evidence>